<dbReference type="Proteomes" id="UP000062788">
    <property type="component" value="Unassembled WGS sequence"/>
</dbReference>
<protein>
    <submittedName>
        <fullName evidence="1">Uncharacterized protein</fullName>
    </submittedName>
</protein>
<comment type="caution">
    <text evidence="1">The sequence shown here is derived from an EMBL/GenBank/DDBJ whole genome shotgun (WGS) entry which is preliminary data.</text>
</comment>
<reference evidence="1 2" key="1">
    <citation type="submission" date="2015-11" db="EMBL/GenBank/DDBJ databases">
        <title>Expanding the genomic diversity of Burkholderia species for the development of highly accurate diagnostics.</title>
        <authorList>
            <person name="Sahl J."/>
            <person name="Keim P."/>
            <person name="Wagner D."/>
        </authorList>
    </citation>
    <scope>NUCLEOTIDE SEQUENCE [LARGE SCALE GENOMIC DNA]</scope>
    <source>
        <strain evidence="1 2">TSV85</strain>
    </source>
</reference>
<gene>
    <name evidence="1" type="ORF">WS67_16445</name>
</gene>
<keyword evidence="2" id="KW-1185">Reference proteome</keyword>
<evidence type="ECO:0000313" key="1">
    <source>
        <dbReference type="EMBL" id="KVE26448.1"/>
    </source>
</evidence>
<name>A0A103E176_9BURK</name>
<dbReference type="AlphaFoldDB" id="A0A103E176"/>
<proteinExistence type="predicted"/>
<evidence type="ECO:0000313" key="2">
    <source>
        <dbReference type="Proteomes" id="UP000062788"/>
    </source>
</evidence>
<dbReference type="EMBL" id="LOWA01000034">
    <property type="protein sequence ID" value="KVE26448.1"/>
    <property type="molecule type" value="Genomic_DNA"/>
</dbReference>
<accession>A0A103E176</accession>
<sequence>MGEIAERAGWFAGHRLDDAVRARAVTASNGFGQLAKHRLIFGRNSVCNRARDPVFAIEIDVFDRLAEPGCDAGDVLPVEPSTSVIGVILFIATMGYRCEANNERTKSDTAHCFSLGLSMLRDARDSRLIGINLGKDCP</sequence>
<organism evidence="1 2">
    <name type="scientific">Burkholderia singularis</name>
    <dbReference type="NCBI Taxonomy" id="1503053"/>
    <lineage>
        <taxon>Bacteria</taxon>
        <taxon>Pseudomonadati</taxon>
        <taxon>Pseudomonadota</taxon>
        <taxon>Betaproteobacteria</taxon>
        <taxon>Burkholderiales</taxon>
        <taxon>Burkholderiaceae</taxon>
        <taxon>Burkholderia</taxon>
        <taxon>pseudomallei group</taxon>
    </lineage>
</organism>